<keyword evidence="6" id="KW-1185">Reference proteome</keyword>
<feature type="transmembrane region" description="Helical" evidence="3">
    <location>
        <begin position="88"/>
        <end position="110"/>
    </location>
</feature>
<feature type="transmembrane region" description="Helical" evidence="3">
    <location>
        <begin position="41"/>
        <end position="57"/>
    </location>
</feature>
<dbReference type="InterPro" id="IPR004089">
    <property type="entry name" value="MCPsignal_dom"/>
</dbReference>
<dbReference type="Proteomes" id="UP000596857">
    <property type="component" value="Unassembled WGS sequence"/>
</dbReference>
<feature type="transmembrane region" description="Helical" evidence="3">
    <location>
        <begin position="15"/>
        <end position="34"/>
    </location>
</feature>
<reference evidence="5 6" key="1">
    <citation type="submission" date="2019-10" db="EMBL/GenBank/DDBJ databases">
        <title>Description of Paenibacillus terricola sp. nov.</title>
        <authorList>
            <person name="Carlier A."/>
            <person name="Qi S."/>
        </authorList>
    </citation>
    <scope>NUCLEOTIDE SEQUENCE [LARGE SCALE GENOMIC DNA]</scope>
    <source>
        <strain evidence="5 6">LMG 31459</strain>
    </source>
</reference>
<feature type="transmembrane region" description="Helical" evidence="3">
    <location>
        <begin position="63"/>
        <end position="81"/>
    </location>
</feature>
<organism evidence="5 6">
    <name type="scientific">Paenibacillus phytohabitans</name>
    <dbReference type="NCBI Taxonomy" id="2654978"/>
    <lineage>
        <taxon>Bacteria</taxon>
        <taxon>Bacillati</taxon>
        <taxon>Bacillota</taxon>
        <taxon>Bacilli</taxon>
        <taxon>Bacillales</taxon>
        <taxon>Paenibacillaceae</taxon>
        <taxon>Paenibacillus</taxon>
    </lineage>
</organism>
<dbReference type="SUPFAM" id="SSF58104">
    <property type="entry name" value="Methyl-accepting chemotaxis protein (MCP) signaling domain"/>
    <property type="match status" value="1"/>
</dbReference>
<dbReference type="PROSITE" id="PS50111">
    <property type="entry name" value="CHEMOTAXIS_TRANSDUC_2"/>
    <property type="match status" value="1"/>
</dbReference>
<proteinExistence type="predicted"/>
<feature type="transmembrane region" description="Helical" evidence="3">
    <location>
        <begin position="130"/>
        <end position="150"/>
    </location>
</feature>
<dbReference type="EMBL" id="WHOB01000069">
    <property type="protein sequence ID" value="NOU82150.1"/>
    <property type="molecule type" value="Genomic_DNA"/>
</dbReference>
<feature type="domain" description="Methyl-accepting transducer" evidence="4">
    <location>
        <begin position="198"/>
        <end position="455"/>
    </location>
</feature>
<sequence length="484" mass="53258">MNDSFLMTNTIKVNKIIACILWITFAAFCFFLGTSEVRSEVVVSLLLELAVVTWFIYRKKYVLQTTVILTIAVLTCTIPYIESPGAGMLIMVVLCVIALYLNRVLLYGFGGLYNISYIVIYYSEHHVFDTTFLMTIGFIELTIVALYFVCKRSADLIELSARKEAEAKELLNAVDTMVDVVHEHTTALNTDIANCSRDAGVLQKISSVLTTNIHEVTEGIVDQSESLTHISTMMNEAGGQMSGIHRLSQGLAHTSGEAGVVVRRSSENIRQMGKQMEIINTAVRDSLTTVEELNRSMDEVNSFLSAIKGISDQTNLLALNASIEAARAGEAGAGFAVVANEVQKLARQCMDTVQQIDAIIHTIKRNTQLVVDKATHGSLAVIEGEAISSQVLESIDSIQSTFRHIDEYILTERNLTDQVSSIFNQVREQVGNISGIAQKHAAATEEMLATTEEQEHSIGLISEFIGSINNSSVRLQALIEHRNE</sequence>
<dbReference type="Pfam" id="PF00015">
    <property type="entry name" value="MCPsignal"/>
    <property type="match status" value="1"/>
</dbReference>
<protein>
    <submittedName>
        <fullName evidence="5">Chemotaxis protein</fullName>
    </submittedName>
</protein>
<dbReference type="SMART" id="SM00283">
    <property type="entry name" value="MA"/>
    <property type="match status" value="1"/>
</dbReference>
<evidence type="ECO:0000259" key="4">
    <source>
        <dbReference type="PROSITE" id="PS50111"/>
    </source>
</evidence>
<keyword evidence="1 2" id="KW-0807">Transducer</keyword>
<keyword evidence="3" id="KW-0812">Transmembrane</keyword>
<evidence type="ECO:0000256" key="3">
    <source>
        <dbReference type="SAM" id="Phobius"/>
    </source>
</evidence>
<keyword evidence="3" id="KW-1133">Transmembrane helix</keyword>
<dbReference type="PANTHER" id="PTHR32089">
    <property type="entry name" value="METHYL-ACCEPTING CHEMOTAXIS PROTEIN MCPB"/>
    <property type="match status" value="1"/>
</dbReference>
<dbReference type="RefSeq" id="WP_171719504.1">
    <property type="nucleotide sequence ID" value="NZ_WHOB01000069.1"/>
</dbReference>
<evidence type="ECO:0000313" key="6">
    <source>
        <dbReference type="Proteomes" id="UP000596857"/>
    </source>
</evidence>
<gene>
    <name evidence="5" type="ORF">GC101_25120</name>
</gene>
<evidence type="ECO:0000313" key="5">
    <source>
        <dbReference type="EMBL" id="NOU82150.1"/>
    </source>
</evidence>
<keyword evidence="3" id="KW-0472">Membrane</keyword>
<dbReference type="Gene3D" id="1.10.287.950">
    <property type="entry name" value="Methyl-accepting chemotaxis protein"/>
    <property type="match status" value="1"/>
</dbReference>
<comment type="caution">
    <text evidence="5">The sequence shown here is derived from an EMBL/GenBank/DDBJ whole genome shotgun (WGS) entry which is preliminary data.</text>
</comment>
<name>A0ABX1YM77_9BACL</name>
<dbReference type="PANTHER" id="PTHR32089:SF112">
    <property type="entry name" value="LYSOZYME-LIKE PROTEIN-RELATED"/>
    <property type="match status" value="1"/>
</dbReference>
<accession>A0ABX1YM77</accession>
<evidence type="ECO:0000256" key="1">
    <source>
        <dbReference type="ARBA" id="ARBA00023224"/>
    </source>
</evidence>
<evidence type="ECO:0000256" key="2">
    <source>
        <dbReference type="PROSITE-ProRule" id="PRU00284"/>
    </source>
</evidence>